<reference evidence="1" key="1">
    <citation type="journal article" date="2021" name="New Phytol.">
        <title>Evolutionary innovations through gain and loss of genes in the ectomycorrhizal Boletales.</title>
        <authorList>
            <person name="Wu G."/>
            <person name="Miyauchi S."/>
            <person name="Morin E."/>
            <person name="Kuo A."/>
            <person name="Drula E."/>
            <person name="Varga T."/>
            <person name="Kohler A."/>
            <person name="Feng B."/>
            <person name="Cao Y."/>
            <person name="Lipzen A."/>
            <person name="Daum C."/>
            <person name="Hundley H."/>
            <person name="Pangilinan J."/>
            <person name="Johnson J."/>
            <person name="Barry K."/>
            <person name="LaButti K."/>
            <person name="Ng V."/>
            <person name="Ahrendt S."/>
            <person name="Min B."/>
            <person name="Choi I.G."/>
            <person name="Park H."/>
            <person name="Plett J.M."/>
            <person name="Magnuson J."/>
            <person name="Spatafora J.W."/>
            <person name="Nagy L.G."/>
            <person name="Henrissat B."/>
            <person name="Grigoriev I.V."/>
            <person name="Yang Z.L."/>
            <person name="Xu J."/>
            <person name="Martin F.M."/>
        </authorList>
    </citation>
    <scope>NUCLEOTIDE SEQUENCE</scope>
    <source>
        <strain evidence="1">KUC20120723A-06</strain>
    </source>
</reference>
<evidence type="ECO:0000313" key="1">
    <source>
        <dbReference type="EMBL" id="KAH7926235.1"/>
    </source>
</evidence>
<dbReference type="EMBL" id="MU266386">
    <property type="protein sequence ID" value="KAH7926235.1"/>
    <property type="molecule type" value="Genomic_DNA"/>
</dbReference>
<protein>
    <submittedName>
        <fullName evidence="1">Uncharacterized protein</fullName>
    </submittedName>
</protein>
<evidence type="ECO:0000313" key="2">
    <source>
        <dbReference type="Proteomes" id="UP000790709"/>
    </source>
</evidence>
<keyword evidence="2" id="KW-1185">Reference proteome</keyword>
<proteinExistence type="predicted"/>
<name>A0ACB8BK35_9AGAM</name>
<comment type="caution">
    <text evidence="1">The sequence shown here is derived from an EMBL/GenBank/DDBJ whole genome shotgun (WGS) entry which is preliminary data.</text>
</comment>
<sequence>MRGVSNLKYSENATPHYRRVGGAKYYRRFKKWFRPSVHPQTLSGMVFSFVPDVQHSCYALKVCAFCLVSAQHCSLQLLKWLRGATSIFSCHSVAQAIQPVIYFPMCPGYVQFTISWVNSITPTHFYVDGVLNTTESHLYGRKQKMSPTRRLIS</sequence>
<accession>A0ACB8BK35</accession>
<gene>
    <name evidence="1" type="ORF">BV22DRAFT_368471</name>
</gene>
<organism evidence="1 2">
    <name type="scientific">Leucogyrophana mollusca</name>
    <dbReference type="NCBI Taxonomy" id="85980"/>
    <lineage>
        <taxon>Eukaryota</taxon>
        <taxon>Fungi</taxon>
        <taxon>Dikarya</taxon>
        <taxon>Basidiomycota</taxon>
        <taxon>Agaricomycotina</taxon>
        <taxon>Agaricomycetes</taxon>
        <taxon>Agaricomycetidae</taxon>
        <taxon>Boletales</taxon>
        <taxon>Boletales incertae sedis</taxon>
        <taxon>Leucogyrophana</taxon>
    </lineage>
</organism>
<dbReference type="Proteomes" id="UP000790709">
    <property type="component" value="Unassembled WGS sequence"/>
</dbReference>